<dbReference type="GeneID" id="111288861"/>
<reference evidence="3" key="1">
    <citation type="submission" date="2025-08" db="UniProtKB">
        <authorList>
            <consortium name="RefSeq"/>
        </authorList>
    </citation>
    <scope>IDENTIFICATION</scope>
    <source>
        <tissue evidence="3">Fruit stalk</tissue>
    </source>
</reference>
<dbReference type="PANTHER" id="PTHR33647:SF5">
    <property type="entry name" value="OS01G0793900 PROTEIN"/>
    <property type="match status" value="1"/>
</dbReference>
<evidence type="ECO:0000256" key="1">
    <source>
        <dbReference type="SAM" id="MobiDB-lite"/>
    </source>
</evidence>
<accession>A0A6P5Y562</accession>
<sequence>MGNCLRRQSSAQWAGDDWGTSARDDDDETGRDTCEYEGMMDIEEKGLIGNHQKIGFTTSSSPTTTHEVKVKITKKQLEELLGRVVVKELSVQQVLAQLITVSNQYETNQRSWRPALQSIPEIVSHYADFQVGFQTFLTHLTTKDCDNDITGTKMKV</sequence>
<evidence type="ECO:0000313" key="2">
    <source>
        <dbReference type="Proteomes" id="UP000515121"/>
    </source>
</evidence>
<name>A0A6P5Y562_DURZI</name>
<protein>
    <submittedName>
        <fullName evidence="3">Uncharacterized protein LOC111288861</fullName>
    </submittedName>
</protein>
<feature type="region of interest" description="Disordered" evidence="1">
    <location>
        <begin position="1"/>
        <end position="31"/>
    </location>
</feature>
<dbReference type="AlphaFoldDB" id="A0A6P5Y562"/>
<dbReference type="OrthoDB" id="610799at2759"/>
<gene>
    <name evidence="3" type="primary">LOC111288861</name>
</gene>
<dbReference type="RefSeq" id="XP_022735554.1">
    <property type="nucleotide sequence ID" value="XM_022879819.1"/>
</dbReference>
<organism evidence="2 3">
    <name type="scientific">Durio zibethinus</name>
    <name type="common">Durian</name>
    <dbReference type="NCBI Taxonomy" id="66656"/>
    <lineage>
        <taxon>Eukaryota</taxon>
        <taxon>Viridiplantae</taxon>
        <taxon>Streptophyta</taxon>
        <taxon>Embryophyta</taxon>
        <taxon>Tracheophyta</taxon>
        <taxon>Spermatophyta</taxon>
        <taxon>Magnoliopsida</taxon>
        <taxon>eudicotyledons</taxon>
        <taxon>Gunneridae</taxon>
        <taxon>Pentapetalae</taxon>
        <taxon>rosids</taxon>
        <taxon>malvids</taxon>
        <taxon>Malvales</taxon>
        <taxon>Malvaceae</taxon>
        <taxon>Helicteroideae</taxon>
        <taxon>Durio</taxon>
    </lineage>
</organism>
<evidence type="ECO:0000313" key="3">
    <source>
        <dbReference type="RefSeq" id="XP_022735554.1"/>
    </source>
</evidence>
<dbReference type="KEGG" id="dzi:111288861"/>
<dbReference type="Proteomes" id="UP000515121">
    <property type="component" value="Unplaced"/>
</dbReference>
<dbReference type="PANTHER" id="PTHR33647">
    <property type="entry name" value="OS01G0793900 PROTEIN"/>
    <property type="match status" value="1"/>
</dbReference>
<feature type="compositionally biased region" description="Polar residues" evidence="1">
    <location>
        <begin position="1"/>
        <end position="12"/>
    </location>
</feature>
<keyword evidence="2" id="KW-1185">Reference proteome</keyword>
<proteinExistence type="predicted"/>